<evidence type="ECO:0000313" key="3">
    <source>
        <dbReference type="Proteomes" id="UP000580250"/>
    </source>
</evidence>
<sequence length="326" mass="37789">MREQWKITCQNRNQQLQIAKIIAETNPTKAARLLYGRNDLIASLENGIKLKWNLGLCTPVNVEEIIWDQKVEDKCYELLPVKIRGKLLFASPGSPDLVFDSKTKSCEEQRIIFNKTKLLNFDQEKHSLKINPIIEVKTGILVKTGNKFEEEKAEVRDLQKFSDLIHHSITLPEDIKRPEEEDVLSEMLGFPKILENGKNITREIFENLKENLEFGVVGKGKELAEDIHNKGSEIISGAKEFIEDKWSFMQRLYWILMAFLILSALLVITYLSWKFRALFSIIWKGILIGRSFIRIFFGGKGSKQQRREIKVNAIELEENCKIKDKH</sequence>
<keyword evidence="1" id="KW-0812">Transmembrane</keyword>
<evidence type="ECO:0000313" key="2">
    <source>
        <dbReference type="EMBL" id="CAD2205748.1"/>
    </source>
</evidence>
<feature type="transmembrane region" description="Helical" evidence="1">
    <location>
        <begin position="252"/>
        <end position="271"/>
    </location>
</feature>
<dbReference type="OrthoDB" id="5868531at2759"/>
<organism evidence="2 3">
    <name type="scientific">Meloidogyne enterolobii</name>
    <name type="common">Root-knot nematode worm</name>
    <name type="synonym">Meloidogyne mayaguensis</name>
    <dbReference type="NCBI Taxonomy" id="390850"/>
    <lineage>
        <taxon>Eukaryota</taxon>
        <taxon>Metazoa</taxon>
        <taxon>Ecdysozoa</taxon>
        <taxon>Nematoda</taxon>
        <taxon>Chromadorea</taxon>
        <taxon>Rhabditida</taxon>
        <taxon>Tylenchina</taxon>
        <taxon>Tylenchomorpha</taxon>
        <taxon>Tylenchoidea</taxon>
        <taxon>Meloidogynidae</taxon>
        <taxon>Meloidogyninae</taxon>
        <taxon>Meloidogyne</taxon>
    </lineage>
</organism>
<comment type="caution">
    <text evidence="2">The sequence shown here is derived from an EMBL/GenBank/DDBJ whole genome shotgun (WGS) entry which is preliminary data.</text>
</comment>
<dbReference type="Proteomes" id="UP000580250">
    <property type="component" value="Unassembled WGS sequence"/>
</dbReference>
<proteinExistence type="predicted"/>
<dbReference type="EMBL" id="CAJEWN010002905">
    <property type="protein sequence ID" value="CAD2205748.1"/>
    <property type="molecule type" value="Genomic_DNA"/>
</dbReference>
<dbReference type="AlphaFoldDB" id="A0A6V7Y2H1"/>
<reference evidence="2 3" key="1">
    <citation type="submission" date="2020-08" db="EMBL/GenBank/DDBJ databases">
        <authorList>
            <person name="Koutsovoulos G."/>
            <person name="Danchin GJ E."/>
        </authorList>
    </citation>
    <scope>NUCLEOTIDE SEQUENCE [LARGE SCALE GENOMIC DNA]</scope>
</reference>
<accession>A0A6V7Y2H1</accession>
<name>A0A6V7Y2H1_MELEN</name>
<evidence type="ECO:0000256" key="1">
    <source>
        <dbReference type="SAM" id="Phobius"/>
    </source>
</evidence>
<feature type="transmembrane region" description="Helical" evidence="1">
    <location>
        <begin position="277"/>
        <end position="297"/>
    </location>
</feature>
<keyword evidence="1" id="KW-0472">Membrane</keyword>
<protein>
    <submittedName>
        <fullName evidence="2">Uncharacterized protein</fullName>
    </submittedName>
</protein>
<keyword evidence="1" id="KW-1133">Transmembrane helix</keyword>
<gene>
    <name evidence="2" type="ORF">MENT_LOCUS59587</name>
</gene>